<feature type="coiled-coil region" evidence="1">
    <location>
        <begin position="97"/>
        <end position="191"/>
    </location>
</feature>
<evidence type="ECO:0000313" key="4">
    <source>
        <dbReference type="Proteomes" id="UP000076661"/>
    </source>
</evidence>
<reference evidence="3 4" key="1">
    <citation type="submission" date="2013-07" db="EMBL/GenBank/DDBJ databases">
        <title>Comparative Genomic and Metabolomic Analysis of Twelve Strains of Pseudoalteromonas luteoviolacea.</title>
        <authorList>
            <person name="Vynne N.G."/>
            <person name="Mansson M."/>
            <person name="Gram L."/>
        </authorList>
    </citation>
    <scope>NUCLEOTIDE SEQUENCE [LARGE SCALE GENOMIC DNA]</scope>
    <source>
        <strain evidence="3 4">S4060-1</strain>
    </source>
</reference>
<dbReference type="AlphaFoldDB" id="A0A162AXR2"/>
<feature type="compositionally biased region" description="Polar residues" evidence="2">
    <location>
        <begin position="197"/>
        <end position="210"/>
    </location>
</feature>
<protein>
    <submittedName>
        <fullName evidence="3">Uncharacterized protein</fullName>
    </submittedName>
</protein>
<gene>
    <name evidence="3" type="ORF">N478_03875</name>
</gene>
<proteinExistence type="predicted"/>
<sequence>MTADATDLICRGKAKISTKSGSRGQFKVCEIVFPFITVEVIDSWISDYQDGEYFGDFTIQRIFNHTYVCRRTGGVRISFRAIFTNLVIYEGTPPCEMNLVTNQNHKLENENLNLKRQVENLENQLAVLNAKNEESNFQLRSELEACQSQLVSVQQDLEEEIGKSNGLLDQIETEREKTAKSEKKNEDLISELAESKQALSKKSPTPNSSKLDTHKRKKKVAKSDLFKIAFGNYFGDDIHCVSQLPSKIDLKLIDEDIVADRSRLAAISKLLNNKTGAGYTFDATSLTWEKKHV</sequence>
<dbReference type="EMBL" id="AUXX01000034">
    <property type="protein sequence ID" value="KZN63402.1"/>
    <property type="molecule type" value="Genomic_DNA"/>
</dbReference>
<dbReference type="Pfam" id="PF11679">
    <property type="entry name" value="DUF3275"/>
    <property type="match status" value="1"/>
</dbReference>
<dbReference type="Proteomes" id="UP000076661">
    <property type="component" value="Unassembled WGS sequence"/>
</dbReference>
<evidence type="ECO:0000256" key="2">
    <source>
        <dbReference type="SAM" id="MobiDB-lite"/>
    </source>
</evidence>
<feature type="region of interest" description="Disordered" evidence="2">
    <location>
        <begin position="194"/>
        <end position="216"/>
    </location>
</feature>
<accession>A0A162AXR2</accession>
<keyword evidence="1" id="KW-0175">Coiled coil</keyword>
<organism evidence="3 4">
    <name type="scientific">Pseudoalteromonas luteoviolacea S4060-1</name>
    <dbReference type="NCBI Taxonomy" id="1365257"/>
    <lineage>
        <taxon>Bacteria</taxon>
        <taxon>Pseudomonadati</taxon>
        <taxon>Pseudomonadota</taxon>
        <taxon>Gammaproteobacteria</taxon>
        <taxon>Alteromonadales</taxon>
        <taxon>Pseudoalteromonadaceae</taxon>
        <taxon>Pseudoalteromonas</taxon>
    </lineage>
</organism>
<dbReference type="PATRIC" id="fig|1365257.3.peg.3808"/>
<dbReference type="InterPro" id="IPR021693">
    <property type="entry name" value="DUF3275"/>
</dbReference>
<evidence type="ECO:0000313" key="3">
    <source>
        <dbReference type="EMBL" id="KZN63402.1"/>
    </source>
</evidence>
<name>A0A162AXR2_9GAMM</name>
<evidence type="ECO:0000256" key="1">
    <source>
        <dbReference type="SAM" id="Coils"/>
    </source>
</evidence>
<comment type="caution">
    <text evidence="3">The sequence shown here is derived from an EMBL/GenBank/DDBJ whole genome shotgun (WGS) entry which is preliminary data.</text>
</comment>